<dbReference type="InterPro" id="IPR014044">
    <property type="entry name" value="CAP_dom"/>
</dbReference>
<evidence type="ECO:0000256" key="1">
    <source>
        <dbReference type="SAM" id="SignalP"/>
    </source>
</evidence>
<keyword evidence="1" id="KW-0732">Signal</keyword>
<dbReference type="InterPro" id="IPR001283">
    <property type="entry name" value="CRISP-related"/>
</dbReference>
<dbReference type="SMART" id="SM00198">
    <property type="entry name" value="SCP"/>
    <property type="match status" value="1"/>
</dbReference>
<dbReference type="InterPro" id="IPR035940">
    <property type="entry name" value="CAP_sf"/>
</dbReference>
<dbReference type="PRINTS" id="PR00837">
    <property type="entry name" value="V5TPXLIKE"/>
</dbReference>
<accession>A0AAD7IY50</accession>
<organism evidence="3 4">
    <name type="scientific">Mycena maculata</name>
    <dbReference type="NCBI Taxonomy" id="230809"/>
    <lineage>
        <taxon>Eukaryota</taxon>
        <taxon>Fungi</taxon>
        <taxon>Dikarya</taxon>
        <taxon>Basidiomycota</taxon>
        <taxon>Agaricomycotina</taxon>
        <taxon>Agaricomycetes</taxon>
        <taxon>Agaricomycetidae</taxon>
        <taxon>Agaricales</taxon>
        <taxon>Marasmiineae</taxon>
        <taxon>Mycenaceae</taxon>
        <taxon>Mycena</taxon>
    </lineage>
</organism>
<sequence length="185" mass="19802">MFLVAILLASASLAMALATPDTPRFLASRRHAGAARSLSSILATDAYLYAHNIVRAAHGAQDLVWNMTLATQAQTWANTCQVQHSDGSLLDNPYGENIIAATGQFPISDAIHQFTLDESEYDPAAANPTYTHFTQVVWKSTTQLGCAVAHCEGIFDPSLGMASYYVCLYDPPGNVIGDAPANVQV</sequence>
<dbReference type="Gene3D" id="3.40.33.10">
    <property type="entry name" value="CAP"/>
    <property type="match status" value="1"/>
</dbReference>
<dbReference type="Pfam" id="PF00188">
    <property type="entry name" value="CAP"/>
    <property type="match status" value="1"/>
</dbReference>
<dbReference type="PANTHER" id="PTHR10334">
    <property type="entry name" value="CYSTEINE-RICH SECRETORY PROTEIN-RELATED"/>
    <property type="match status" value="1"/>
</dbReference>
<dbReference type="Proteomes" id="UP001215280">
    <property type="component" value="Unassembled WGS sequence"/>
</dbReference>
<evidence type="ECO:0000313" key="4">
    <source>
        <dbReference type="Proteomes" id="UP001215280"/>
    </source>
</evidence>
<dbReference type="SUPFAM" id="SSF55797">
    <property type="entry name" value="PR-1-like"/>
    <property type="match status" value="1"/>
</dbReference>
<gene>
    <name evidence="3" type="ORF">DFH07DRAFT_825039</name>
</gene>
<evidence type="ECO:0000259" key="2">
    <source>
        <dbReference type="SMART" id="SM00198"/>
    </source>
</evidence>
<feature type="chain" id="PRO_5041915835" evidence="1">
    <location>
        <begin position="19"/>
        <end position="185"/>
    </location>
</feature>
<comment type="caution">
    <text evidence="3">The sequence shown here is derived from an EMBL/GenBank/DDBJ whole genome shotgun (WGS) entry which is preliminary data.</text>
</comment>
<name>A0AAD7IY50_9AGAR</name>
<feature type="domain" description="SCP" evidence="2">
    <location>
        <begin position="42"/>
        <end position="177"/>
    </location>
</feature>
<reference evidence="3" key="1">
    <citation type="submission" date="2023-03" db="EMBL/GenBank/DDBJ databases">
        <title>Massive genome expansion in bonnet fungi (Mycena s.s.) driven by repeated elements and novel gene families across ecological guilds.</title>
        <authorList>
            <consortium name="Lawrence Berkeley National Laboratory"/>
            <person name="Harder C.B."/>
            <person name="Miyauchi S."/>
            <person name="Viragh M."/>
            <person name="Kuo A."/>
            <person name="Thoen E."/>
            <person name="Andreopoulos B."/>
            <person name="Lu D."/>
            <person name="Skrede I."/>
            <person name="Drula E."/>
            <person name="Henrissat B."/>
            <person name="Morin E."/>
            <person name="Kohler A."/>
            <person name="Barry K."/>
            <person name="LaButti K."/>
            <person name="Morin E."/>
            <person name="Salamov A."/>
            <person name="Lipzen A."/>
            <person name="Mereny Z."/>
            <person name="Hegedus B."/>
            <person name="Baldrian P."/>
            <person name="Stursova M."/>
            <person name="Weitz H."/>
            <person name="Taylor A."/>
            <person name="Grigoriev I.V."/>
            <person name="Nagy L.G."/>
            <person name="Martin F."/>
            <person name="Kauserud H."/>
        </authorList>
    </citation>
    <scope>NUCLEOTIDE SEQUENCE</scope>
    <source>
        <strain evidence="3">CBHHK188m</strain>
    </source>
</reference>
<feature type="signal peptide" evidence="1">
    <location>
        <begin position="1"/>
        <end position="18"/>
    </location>
</feature>
<keyword evidence="4" id="KW-1185">Reference proteome</keyword>
<evidence type="ECO:0000313" key="3">
    <source>
        <dbReference type="EMBL" id="KAJ7752807.1"/>
    </source>
</evidence>
<proteinExistence type="predicted"/>
<dbReference type="EMBL" id="JARJLG010000073">
    <property type="protein sequence ID" value="KAJ7752807.1"/>
    <property type="molecule type" value="Genomic_DNA"/>
</dbReference>
<dbReference type="AlphaFoldDB" id="A0AAD7IY50"/>
<protein>
    <submittedName>
        <fullName evidence="3">PR-1-like protein</fullName>
    </submittedName>
</protein>